<sequence length="261" mass="29157">MAIVHDVPLTSLTQSNMSVVIDSDDGARVTSFRVHGSEILTAHDDDPFNWGLYPMVPYAGRVRHATFSFNEKSYDLPVVTHGHALHGTVMHQTWTLLEVTDTVAVFETSLGEDWPFRGTCTHRIALLSDRLRCELSVTAHDDMPVQLGWHPWFHKGIAYTDFNAMLKRDSEGIATTERTTPATHNIDDCFLEPNAWPRVVVGDTTLEIASDCPFWVRYDAPSGDVCIEPQSGPPNGINDAPLVLKAGETFSRWMEIRVLPN</sequence>
<evidence type="ECO:0000313" key="1">
    <source>
        <dbReference type="EMBL" id="CAB4662451.1"/>
    </source>
</evidence>
<protein>
    <submittedName>
        <fullName evidence="1">Unannotated protein</fullName>
    </submittedName>
</protein>
<dbReference type="GO" id="GO:0016853">
    <property type="term" value="F:isomerase activity"/>
    <property type="evidence" value="ECO:0007669"/>
    <property type="project" value="InterPro"/>
</dbReference>
<dbReference type="GO" id="GO:0030246">
    <property type="term" value="F:carbohydrate binding"/>
    <property type="evidence" value="ECO:0007669"/>
    <property type="project" value="InterPro"/>
</dbReference>
<dbReference type="EMBL" id="CAEZWJ010000059">
    <property type="protein sequence ID" value="CAB4662451.1"/>
    <property type="molecule type" value="Genomic_DNA"/>
</dbReference>
<dbReference type="InterPro" id="IPR011013">
    <property type="entry name" value="Gal_mutarotase_sf_dom"/>
</dbReference>
<proteinExistence type="predicted"/>
<accession>A0A6J6LL49</accession>
<organism evidence="1">
    <name type="scientific">freshwater metagenome</name>
    <dbReference type="NCBI Taxonomy" id="449393"/>
    <lineage>
        <taxon>unclassified sequences</taxon>
        <taxon>metagenomes</taxon>
        <taxon>ecological metagenomes</taxon>
    </lineage>
</organism>
<dbReference type="Gene3D" id="2.70.98.10">
    <property type="match status" value="1"/>
</dbReference>
<dbReference type="InterPro" id="IPR014718">
    <property type="entry name" value="GH-type_carb-bd"/>
</dbReference>
<gene>
    <name evidence="1" type="ORF">UFOPK2214_01330</name>
</gene>
<dbReference type="AlphaFoldDB" id="A0A6J6LL49"/>
<dbReference type="GO" id="GO:0005975">
    <property type="term" value="P:carbohydrate metabolic process"/>
    <property type="evidence" value="ECO:0007669"/>
    <property type="project" value="InterPro"/>
</dbReference>
<reference evidence="1" key="1">
    <citation type="submission" date="2020-05" db="EMBL/GenBank/DDBJ databases">
        <authorList>
            <person name="Chiriac C."/>
            <person name="Salcher M."/>
            <person name="Ghai R."/>
            <person name="Kavagutti S V."/>
        </authorList>
    </citation>
    <scope>NUCLEOTIDE SEQUENCE</scope>
</reference>
<dbReference type="Pfam" id="PF01263">
    <property type="entry name" value="Aldose_epim"/>
    <property type="match status" value="1"/>
</dbReference>
<dbReference type="InterPro" id="IPR008183">
    <property type="entry name" value="Aldose_1/G6P_1-epimerase"/>
</dbReference>
<dbReference type="SUPFAM" id="SSF74650">
    <property type="entry name" value="Galactose mutarotase-like"/>
    <property type="match status" value="1"/>
</dbReference>
<name>A0A6J6LL49_9ZZZZ</name>